<name>A0ABM7VEW7_9BACT</name>
<feature type="signal peptide" evidence="1">
    <location>
        <begin position="1"/>
        <end position="22"/>
    </location>
</feature>
<evidence type="ECO:0000256" key="1">
    <source>
        <dbReference type="SAM" id="SignalP"/>
    </source>
</evidence>
<organism evidence="2 3">
    <name type="scientific">Persicobacter psychrovividus</name>
    <dbReference type="NCBI Taxonomy" id="387638"/>
    <lineage>
        <taxon>Bacteria</taxon>
        <taxon>Pseudomonadati</taxon>
        <taxon>Bacteroidota</taxon>
        <taxon>Cytophagia</taxon>
        <taxon>Cytophagales</taxon>
        <taxon>Persicobacteraceae</taxon>
        <taxon>Persicobacter</taxon>
    </lineage>
</organism>
<sequence length="259" mass="29415">MVKLFGHLLLLFVIGAQSYAQEQTLQVKGLYQGRNVYVQNPQIPNDRFATQAVFLNGQKVLGELTSSTFTVDLSHLQKEDSVNVVIQYLGGQPPKVVNPQVLRAKVKFDFAYISLENDVLRWAVHGYGNNGVFIVQQYKNKQWEIVGSRSGEKIMDEKYDFPVSLTKGTNRFRVRFLTAEGKSFYSQVVSKDNFDNPIEIFPARVSTKLYLNRPVTYDVEDAFGNLVKSGQGKEVDMSAAETGLYYLIVGDQRKKFFKK</sequence>
<protein>
    <recommendedName>
        <fullName evidence="4">Secretion system C-terminal sorting domain-containing protein</fullName>
    </recommendedName>
</protein>
<dbReference type="EMBL" id="AP025292">
    <property type="protein sequence ID" value="BDC99493.1"/>
    <property type="molecule type" value="Genomic_DNA"/>
</dbReference>
<accession>A0ABM7VEW7</accession>
<reference evidence="2 3" key="1">
    <citation type="submission" date="2021-12" db="EMBL/GenBank/DDBJ databases">
        <title>Genome sequencing of bacteria with rrn-lacking chromosome and rrn-plasmid.</title>
        <authorList>
            <person name="Anda M."/>
            <person name="Iwasaki W."/>
        </authorList>
    </citation>
    <scope>NUCLEOTIDE SEQUENCE [LARGE SCALE GENOMIC DNA]</scope>
    <source>
        <strain evidence="2 3">NBRC 101262</strain>
    </source>
</reference>
<feature type="chain" id="PRO_5046806195" description="Secretion system C-terminal sorting domain-containing protein" evidence="1">
    <location>
        <begin position="23"/>
        <end position="259"/>
    </location>
</feature>
<keyword evidence="3" id="KW-1185">Reference proteome</keyword>
<dbReference type="RefSeq" id="WP_332918996.1">
    <property type="nucleotide sequence ID" value="NZ_AP025292.1"/>
</dbReference>
<proteinExistence type="predicted"/>
<gene>
    <name evidence="2" type="ORF">PEPS_17740</name>
</gene>
<evidence type="ECO:0000313" key="2">
    <source>
        <dbReference type="EMBL" id="BDC99493.1"/>
    </source>
</evidence>
<dbReference type="Proteomes" id="UP001354989">
    <property type="component" value="Chromosome"/>
</dbReference>
<evidence type="ECO:0008006" key="4">
    <source>
        <dbReference type="Google" id="ProtNLM"/>
    </source>
</evidence>
<evidence type="ECO:0000313" key="3">
    <source>
        <dbReference type="Proteomes" id="UP001354989"/>
    </source>
</evidence>
<keyword evidence="1" id="KW-0732">Signal</keyword>